<dbReference type="InParanoid" id="A0A194YJW5"/>
<dbReference type="Proteomes" id="UP000000768">
    <property type="component" value="Chromosome 10"/>
</dbReference>
<evidence type="ECO:0000313" key="1">
    <source>
        <dbReference type="EMBL" id="KXG20275.1"/>
    </source>
</evidence>
<reference evidence="1 2" key="1">
    <citation type="journal article" date="2009" name="Nature">
        <title>The Sorghum bicolor genome and the diversification of grasses.</title>
        <authorList>
            <person name="Paterson A.H."/>
            <person name="Bowers J.E."/>
            <person name="Bruggmann R."/>
            <person name="Dubchak I."/>
            <person name="Grimwood J."/>
            <person name="Gundlach H."/>
            <person name="Haberer G."/>
            <person name="Hellsten U."/>
            <person name="Mitros T."/>
            <person name="Poliakov A."/>
            <person name="Schmutz J."/>
            <person name="Spannagl M."/>
            <person name="Tang H."/>
            <person name="Wang X."/>
            <person name="Wicker T."/>
            <person name="Bharti A.K."/>
            <person name="Chapman J."/>
            <person name="Feltus F.A."/>
            <person name="Gowik U."/>
            <person name="Grigoriev I.V."/>
            <person name="Lyons E."/>
            <person name="Maher C.A."/>
            <person name="Martis M."/>
            <person name="Narechania A."/>
            <person name="Otillar R.P."/>
            <person name="Penning B.W."/>
            <person name="Salamov A.A."/>
            <person name="Wang Y."/>
            <person name="Zhang L."/>
            <person name="Carpita N.C."/>
            <person name="Freeling M."/>
            <person name="Gingle A.R."/>
            <person name="Hash C.T."/>
            <person name="Keller B."/>
            <person name="Klein P."/>
            <person name="Kresovich S."/>
            <person name="McCann M.C."/>
            <person name="Ming R."/>
            <person name="Peterson D.G."/>
            <person name="Mehboob-ur-Rahman"/>
            <person name="Ware D."/>
            <person name="Westhoff P."/>
            <person name="Mayer K.F."/>
            <person name="Messing J."/>
            <person name="Rokhsar D.S."/>
        </authorList>
    </citation>
    <scope>NUCLEOTIDE SEQUENCE [LARGE SCALE GENOMIC DNA]</scope>
    <source>
        <strain evidence="2">cv. BTx623</strain>
    </source>
</reference>
<accession>A0A194YJW5</accession>
<organism evidence="1 2">
    <name type="scientific">Sorghum bicolor</name>
    <name type="common">Sorghum</name>
    <name type="synonym">Sorghum vulgare</name>
    <dbReference type="NCBI Taxonomy" id="4558"/>
    <lineage>
        <taxon>Eukaryota</taxon>
        <taxon>Viridiplantae</taxon>
        <taxon>Streptophyta</taxon>
        <taxon>Embryophyta</taxon>
        <taxon>Tracheophyta</taxon>
        <taxon>Spermatophyta</taxon>
        <taxon>Magnoliopsida</taxon>
        <taxon>Liliopsida</taxon>
        <taxon>Poales</taxon>
        <taxon>Poaceae</taxon>
        <taxon>PACMAD clade</taxon>
        <taxon>Panicoideae</taxon>
        <taxon>Andropogonodae</taxon>
        <taxon>Andropogoneae</taxon>
        <taxon>Sorghinae</taxon>
        <taxon>Sorghum</taxon>
    </lineage>
</organism>
<gene>
    <name evidence="1" type="ORF">SORBI_3010G179600</name>
</gene>
<proteinExistence type="predicted"/>
<reference evidence="2" key="2">
    <citation type="journal article" date="2018" name="Plant J.">
        <title>The Sorghum bicolor reference genome: improved assembly, gene annotations, a transcriptome atlas, and signatures of genome organization.</title>
        <authorList>
            <person name="McCormick R.F."/>
            <person name="Truong S.K."/>
            <person name="Sreedasyam A."/>
            <person name="Jenkins J."/>
            <person name="Shu S."/>
            <person name="Sims D."/>
            <person name="Kennedy M."/>
            <person name="Amirebrahimi M."/>
            <person name="Weers B.D."/>
            <person name="McKinley B."/>
            <person name="Mattison A."/>
            <person name="Morishige D.T."/>
            <person name="Grimwood J."/>
            <person name="Schmutz J."/>
            <person name="Mullet J.E."/>
        </authorList>
    </citation>
    <scope>NUCLEOTIDE SEQUENCE [LARGE SCALE GENOMIC DNA]</scope>
    <source>
        <strain evidence="2">cv. BTx623</strain>
    </source>
</reference>
<sequence length="160" mass="17816">MRLVQAQGTQRRPPYTLGSQLLSLVQWLRRPNPVPWWPDPVFLRLDLHGAFSAGRNGSSGGAMGRRPPVSLHRMQVLTGCRRLRAVPPFSRAFGRALAGSFHRMSGEQHGTGVSACTGASEIKLEEVAILNYAYTKLFDFISRWNMGVAEQCETIFYLGI</sequence>
<dbReference type="Gramene" id="KXG20275">
    <property type="protein sequence ID" value="KXG20275"/>
    <property type="gene ID" value="SORBI_3010G179600"/>
</dbReference>
<dbReference type="AlphaFoldDB" id="A0A194YJW5"/>
<dbReference type="EMBL" id="CM000769">
    <property type="protein sequence ID" value="KXG20275.1"/>
    <property type="molecule type" value="Genomic_DNA"/>
</dbReference>
<keyword evidence="2" id="KW-1185">Reference proteome</keyword>
<protein>
    <submittedName>
        <fullName evidence="1">Uncharacterized protein</fullName>
    </submittedName>
</protein>
<name>A0A194YJW5_SORBI</name>
<evidence type="ECO:0000313" key="2">
    <source>
        <dbReference type="Proteomes" id="UP000000768"/>
    </source>
</evidence>